<feature type="compositionally biased region" description="Basic and acidic residues" evidence="1">
    <location>
        <begin position="143"/>
        <end position="152"/>
    </location>
</feature>
<dbReference type="EMBL" id="ML996576">
    <property type="protein sequence ID" value="KAF2755837.1"/>
    <property type="molecule type" value="Genomic_DNA"/>
</dbReference>
<dbReference type="GeneID" id="54490593"/>
<dbReference type="OrthoDB" id="3016366at2759"/>
<proteinExistence type="predicted"/>
<organism evidence="2 3">
    <name type="scientific">Pseudovirgaria hyperparasitica</name>
    <dbReference type="NCBI Taxonomy" id="470096"/>
    <lineage>
        <taxon>Eukaryota</taxon>
        <taxon>Fungi</taxon>
        <taxon>Dikarya</taxon>
        <taxon>Ascomycota</taxon>
        <taxon>Pezizomycotina</taxon>
        <taxon>Dothideomycetes</taxon>
        <taxon>Dothideomycetes incertae sedis</taxon>
        <taxon>Acrospermales</taxon>
        <taxon>Acrospermaceae</taxon>
        <taxon>Pseudovirgaria</taxon>
    </lineage>
</organism>
<dbReference type="Proteomes" id="UP000799437">
    <property type="component" value="Unassembled WGS sequence"/>
</dbReference>
<dbReference type="AlphaFoldDB" id="A0A6A6W2L9"/>
<keyword evidence="3" id="KW-1185">Reference proteome</keyword>
<accession>A0A6A6W2L9</accession>
<evidence type="ECO:0000313" key="2">
    <source>
        <dbReference type="EMBL" id="KAF2755837.1"/>
    </source>
</evidence>
<dbReference type="InterPro" id="IPR046670">
    <property type="entry name" value="DUF6540"/>
</dbReference>
<reference evidence="2" key="1">
    <citation type="journal article" date="2020" name="Stud. Mycol.">
        <title>101 Dothideomycetes genomes: a test case for predicting lifestyles and emergence of pathogens.</title>
        <authorList>
            <person name="Haridas S."/>
            <person name="Albert R."/>
            <person name="Binder M."/>
            <person name="Bloem J."/>
            <person name="Labutti K."/>
            <person name="Salamov A."/>
            <person name="Andreopoulos B."/>
            <person name="Baker S."/>
            <person name="Barry K."/>
            <person name="Bills G."/>
            <person name="Bluhm B."/>
            <person name="Cannon C."/>
            <person name="Castanera R."/>
            <person name="Culley D."/>
            <person name="Daum C."/>
            <person name="Ezra D."/>
            <person name="Gonzalez J."/>
            <person name="Henrissat B."/>
            <person name="Kuo A."/>
            <person name="Liang C."/>
            <person name="Lipzen A."/>
            <person name="Lutzoni F."/>
            <person name="Magnuson J."/>
            <person name="Mondo S."/>
            <person name="Nolan M."/>
            <person name="Ohm R."/>
            <person name="Pangilinan J."/>
            <person name="Park H.-J."/>
            <person name="Ramirez L."/>
            <person name="Alfaro M."/>
            <person name="Sun H."/>
            <person name="Tritt A."/>
            <person name="Yoshinaga Y."/>
            <person name="Zwiers L.-H."/>
            <person name="Turgeon B."/>
            <person name="Goodwin S."/>
            <person name="Spatafora J."/>
            <person name="Crous P."/>
            <person name="Grigoriev I."/>
        </authorList>
    </citation>
    <scope>NUCLEOTIDE SEQUENCE</scope>
    <source>
        <strain evidence="2">CBS 121739</strain>
    </source>
</reference>
<sequence>MSTVIAELENYSIYIILSLRGAEHGFHWGIFVPTEKPAGEVWHAVNRSGGWSLEQKTTTGVPYSQSLCLVFKVGVVSSQTWTTLRTTLGNVPSVGQPSRNTGEAFTCRVWVKDALLALHNANVIQLVQAIATIESNAIREAEGRRSDIEHGTKKALIKNRSGASTMS</sequence>
<protein>
    <submittedName>
        <fullName evidence="2">Uncharacterized protein</fullName>
    </submittedName>
</protein>
<evidence type="ECO:0000313" key="3">
    <source>
        <dbReference type="Proteomes" id="UP000799437"/>
    </source>
</evidence>
<gene>
    <name evidence="2" type="ORF">EJ05DRAFT_539696</name>
</gene>
<dbReference type="RefSeq" id="XP_033598288.1">
    <property type="nucleotide sequence ID" value="XM_033749539.1"/>
</dbReference>
<feature type="region of interest" description="Disordered" evidence="1">
    <location>
        <begin position="143"/>
        <end position="167"/>
    </location>
</feature>
<dbReference type="Pfam" id="PF20174">
    <property type="entry name" value="DUF6540"/>
    <property type="match status" value="1"/>
</dbReference>
<name>A0A6A6W2L9_9PEZI</name>
<evidence type="ECO:0000256" key="1">
    <source>
        <dbReference type="SAM" id="MobiDB-lite"/>
    </source>
</evidence>